<dbReference type="AlphaFoldDB" id="A0A9X4DDV1"/>
<evidence type="ECO:0000313" key="3">
    <source>
        <dbReference type="Proteomes" id="UP001150728"/>
    </source>
</evidence>
<protein>
    <submittedName>
        <fullName evidence="2">Uncharacterized protein</fullName>
    </submittedName>
</protein>
<organism evidence="2 3">
    <name type="scientific">Pseudomonas asiatica</name>
    <dbReference type="NCBI Taxonomy" id="2219225"/>
    <lineage>
        <taxon>Bacteria</taxon>
        <taxon>Pseudomonadati</taxon>
        <taxon>Pseudomonadota</taxon>
        <taxon>Gammaproteobacteria</taxon>
        <taxon>Pseudomonadales</taxon>
        <taxon>Pseudomonadaceae</taxon>
        <taxon>Pseudomonas</taxon>
    </lineage>
</organism>
<gene>
    <name evidence="2" type="ORF">NP554_20640</name>
</gene>
<name>A0A9X4DDV1_9PSED</name>
<dbReference type="Proteomes" id="UP001150728">
    <property type="component" value="Unassembled WGS sequence"/>
</dbReference>
<feature type="transmembrane region" description="Helical" evidence="1">
    <location>
        <begin position="20"/>
        <end position="41"/>
    </location>
</feature>
<keyword evidence="1" id="KW-0472">Membrane</keyword>
<dbReference type="EMBL" id="JANIAM010000018">
    <property type="protein sequence ID" value="MDD2114191.1"/>
    <property type="molecule type" value="Genomic_DNA"/>
</dbReference>
<evidence type="ECO:0000256" key="1">
    <source>
        <dbReference type="SAM" id="Phobius"/>
    </source>
</evidence>
<dbReference type="RefSeq" id="WP_274120647.1">
    <property type="nucleotide sequence ID" value="NZ_JANIAM010000018.1"/>
</dbReference>
<reference evidence="2" key="1">
    <citation type="submission" date="2022-07" db="EMBL/GenBank/DDBJ databases">
        <title>Multi-strain Analysis of Pseudomonas putida Reveals Metabolic and Genetic Diversity.</title>
        <authorList>
            <person name="Monk J.M."/>
        </authorList>
    </citation>
    <scope>NUCLEOTIDE SEQUENCE</scope>
    <source>
        <strain evidence="2">17633</strain>
    </source>
</reference>
<proteinExistence type="predicted"/>
<evidence type="ECO:0000313" key="2">
    <source>
        <dbReference type="EMBL" id="MDD2114191.1"/>
    </source>
</evidence>
<keyword evidence="1" id="KW-0812">Transmembrane</keyword>
<sequence>MRKFNPRGVQAWMIRRPWLARLYLLALLPFMPIIFSVAILWQNRRDFREIPEAVSAIFLPWEKH</sequence>
<comment type="caution">
    <text evidence="2">The sequence shown here is derived from an EMBL/GenBank/DDBJ whole genome shotgun (WGS) entry which is preliminary data.</text>
</comment>
<accession>A0A9X4DDV1</accession>
<keyword evidence="1" id="KW-1133">Transmembrane helix</keyword>